<dbReference type="GO" id="GO:0020037">
    <property type="term" value="F:heme binding"/>
    <property type="evidence" value="ECO:0007669"/>
    <property type="project" value="UniProtKB-UniRule"/>
</dbReference>
<comment type="cofactor">
    <cofactor evidence="1">
        <name>heme b</name>
        <dbReference type="ChEBI" id="CHEBI:60344"/>
    </cofactor>
    <text evidence="1">Binds 1 heme b group per subunit, that coordinates a highly solvent-exposed Fe(III) atom.</text>
</comment>
<keyword evidence="1" id="KW-0479">Metal-binding</keyword>
<dbReference type="PANTHER" id="PTHR15854">
    <property type="entry name" value="THAP4 PROTEIN"/>
    <property type="match status" value="1"/>
</dbReference>
<dbReference type="Pfam" id="PF08768">
    <property type="entry name" value="THAP4_heme-bd"/>
    <property type="match status" value="1"/>
</dbReference>
<evidence type="ECO:0000256" key="1">
    <source>
        <dbReference type="HAMAP-Rule" id="MF_01297"/>
    </source>
</evidence>
<dbReference type="HAMAP" id="MF_01297">
    <property type="entry name" value="nitrobindin"/>
    <property type="match status" value="1"/>
</dbReference>
<organism evidence="3 4">
    <name type="scientific">Embleya scabrispora</name>
    <dbReference type="NCBI Taxonomy" id="159449"/>
    <lineage>
        <taxon>Bacteria</taxon>
        <taxon>Bacillati</taxon>
        <taxon>Actinomycetota</taxon>
        <taxon>Actinomycetes</taxon>
        <taxon>Kitasatosporales</taxon>
        <taxon>Streptomycetaceae</taxon>
        <taxon>Embleya</taxon>
    </lineage>
</organism>
<protein>
    <recommendedName>
        <fullName evidence="1">Peroxynitrite isomerase</fullName>
        <ecNumber evidence="1">5.99.-.-</ecNumber>
    </recommendedName>
    <alternativeName>
        <fullName evidence="1">Ferric nitrobindin</fullName>
        <shortName evidence="1">Nb(III)</shortName>
    </alternativeName>
</protein>
<keyword evidence="1" id="KW-0349">Heme</keyword>
<dbReference type="InterPro" id="IPR045165">
    <property type="entry name" value="Nitrobindin"/>
</dbReference>
<dbReference type="SUPFAM" id="SSF50814">
    <property type="entry name" value="Lipocalins"/>
    <property type="match status" value="1"/>
</dbReference>
<dbReference type="InterPro" id="IPR022939">
    <property type="entry name" value="Nb(III)_bact/plant"/>
</dbReference>
<dbReference type="GO" id="GO:0046872">
    <property type="term" value="F:metal ion binding"/>
    <property type="evidence" value="ECO:0007669"/>
    <property type="project" value="UniProtKB-KW"/>
</dbReference>
<dbReference type="Proteomes" id="UP000190037">
    <property type="component" value="Unassembled WGS sequence"/>
</dbReference>
<name>A0A1T3NXZ4_9ACTN</name>
<dbReference type="eggNOG" id="COG4044">
    <property type="taxonomic scope" value="Bacteria"/>
</dbReference>
<comment type="domain">
    <text evidence="1">Forms a 10-stranded antiparallel beta-barrel structure able to accommodate a hydrophobic ligand in its interior. In fact, this fold hosts the heme group, which is located in a wide surface cleft.</text>
</comment>
<dbReference type="RefSeq" id="WP_078975990.1">
    <property type="nucleotide sequence ID" value="NZ_MWQN01000001.1"/>
</dbReference>
<dbReference type="CDD" id="cd07828">
    <property type="entry name" value="lipocalin_heme-bd-THAP4-like"/>
    <property type="match status" value="1"/>
</dbReference>
<dbReference type="AlphaFoldDB" id="A0A1T3NXZ4"/>
<feature type="binding site" evidence="1">
    <location>
        <position position="32"/>
    </location>
    <ligand>
        <name>heme b</name>
        <dbReference type="ChEBI" id="CHEBI:60344"/>
    </ligand>
</feature>
<dbReference type="PANTHER" id="PTHR15854:SF4">
    <property type="entry name" value="PEROXYNITRITE ISOMERASE THAP4"/>
    <property type="match status" value="1"/>
</dbReference>
<proteinExistence type="inferred from homology"/>
<sequence>MIEIPDDLHFDAVPLAFLLGTWEGAGVGDYPTIEAFRFGQQVTFGYIANKPFLTYTSRTWLLDDAGERVRPLATETGFWRSKLDGSVDVTLAHPTGIVEIWLGKVEGPRLEMRTDVVARTEDAKEYTAGHRLYGLVKGELMYAYDMAAMGHPLQAHVSAQLKRVDAELAAE</sequence>
<evidence type="ECO:0000313" key="4">
    <source>
        <dbReference type="Proteomes" id="UP000190037"/>
    </source>
</evidence>
<comment type="catalytic activity">
    <reaction evidence="1">
        <text>peroxynitrite = nitrate</text>
        <dbReference type="Rhea" id="RHEA:63116"/>
        <dbReference type="ChEBI" id="CHEBI:17632"/>
        <dbReference type="ChEBI" id="CHEBI:25941"/>
    </reaction>
</comment>
<dbReference type="EC" id="5.99.-.-" evidence="1"/>
<comment type="similarity">
    <text evidence="1">Belongs to the nitrobindin family.</text>
</comment>
<comment type="pathway">
    <text evidence="1">Nitrogen metabolism.</text>
</comment>
<dbReference type="OrthoDB" id="4804006at2"/>
<feature type="binding site" description="axial binding residue" evidence="1">
    <location>
        <position position="156"/>
    </location>
    <ligand>
        <name>heme b</name>
        <dbReference type="ChEBI" id="CHEBI:60344"/>
    </ligand>
    <ligandPart>
        <name>Fe</name>
        <dbReference type="ChEBI" id="CHEBI:18248"/>
    </ligandPart>
</feature>
<dbReference type="InterPro" id="IPR012674">
    <property type="entry name" value="Calycin"/>
</dbReference>
<feature type="domain" description="THAP4-like heme-binding" evidence="2">
    <location>
        <begin position="13"/>
        <end position="163"/>
    </location>
</feature>
<dbReference type="Gene3D" id="2.40.128.20">
    <property type="match status" value="1"/>
</dbReference>
<feature type="short sequence motif" description="GXWXGXG" evidence="1">
    <location>
        <begin position="20"/>
        <end position="26"/>
    </location>
</feature>
<gene>
    <name evidence="3" type="ORF">B4N89_12860</name>
</gene>
<dbReference type="GO" id="GO:0062213">
    <property type="term" value="F:peroxynitrite isomerase activity"/>
    <property type="evidence" value="ECO:0007669"/>
    <property type="project" value="UniProtKB-UniRule"/>
</dbReference>
<dbReference type="InterPro" id="IPR014878">
    <property type="entry name" value="THAP4-like_heme-bd"/>
</dbReference>
<evidence type="ECO:0000259" key="2">
    <source>
        <dbReference type="Pfam" id="PF08768"/>
    </source>
</evidence>
<dbReference type="EMBL" id="MWQN01000001">
    <property type="protein sequence ID" value="OPC81717.1"/>
    <property type="molecule type" value="Genomic_DNA"/>
</dbReference>
<reference evidence="3 4" key="1">
    <citation type="submission" date="2017-03" db="EMBL/GenBank/DDBJ databases">
        <title>Draft genome sequence of Streptomyces scabrisporus NF3, endophyte isolated from Amphipterygium adstringens.</title>
        <authorList>
            <person name="Vazquez M."/>
            <person name="Ceapa C.D."/>
            <person name="Rodriguez Luna D."/>
            <person name="Sanchez Esquivel S."/>
        </authorList>
    </citation>
    <scope>NUCLEOTIDE SEQUENCE [LARGE SCALE GENOMIC DNA]</scope>
    <source>
        <strain evidence="3 4">NF3</strain>
    </source>
</reference>
<accession>A0A1T3NXZ4</accession>
<keyword evidence="4" id="KW-1185">Reference proteome</keyword>
<evidence type="ECO:0000313" key="3">
    <source>
        <dbReference type="EMBL" id="OPC81717.1"/>
    </source>
</evidence>
<comment type="caution">
    <text evidence="3">The sequence shown here is derived from an EMBL/GenBank/DDBJ whole genome shotgun (WGS) entry which is preliminary data.</text>
</comment>
<keyword evidence="1" id="KW-0408">Iron</keyword>
<keyword evidence="1" id="KW-0413">Isomerase</keyword>
<comment type="function">
    <text evidence="1">Heme-binding protein able to scavenge peroxynitrite and to protect free L-tyrosine against peroxynitrite-mediated nitration, by acting as a peroxynitrite isomerase that converts peroxynitrite to nitrate. Therefore, this protein likely plays a role in peroxynitrite sensing and in the detoxification of reactive nitrogen and oxygen species (RNS and ROS, respectively). Is able to bind nitric oxide (NO) in vitro, but may act as a sensor of peroxynitrite levels in vivo.</text>
</comment>
<feature type="binding site" evidence="1">
    <location>
        <position position="124"/>
    </location>
    <ligand>
        <name>heme b</name>
        <dbReference type="ChEBI" id="CHEBI:60344"/>
    </ligand>
</feature>
<dbReference type="STRING" id="159449.B4N89_12860"/>